<dbReference type="OrthoDB" id="6077919at2759"/>
<evidence type="ECO:0000256" key="1">
    <source>
        <dbReference type="ARBA" id="ARBA00022723"/>
    </source>
</evidence>
<comment type="caution">
    <text evidence="7">The sequence shown here is derived from an EMBL/GenBank/DDBJ whole genome shotgun (WGS) entry which is preliminary data.</text>
</comment>
<sequence length="269" mass="31354">MSATCGTCWREFPSESRARQQHCDATGHSWPEYECDTCCEYFQDEEDRRHHMDSLDHWFDDAPECDLCYRRYSTQKALDTHMIEDHIYCAECERSFQNRHNLQQHLNSARHRSTNVKCPFCGDSRGTASGLVHHLERGQCPRAPLDRDKLYRAIRQRDPDGVISKKLIEWHGSDTYEATSKAYNHQCGAYECYLCHNLFSSLRALNQHFASPRHQQNLYHCPGRSCRKEFSTLAGLINHFESESCGFMRFQAVQSSIQNIVSSDRRIGF</sequence>
<proteinExistence type="predicted"/>
<dbReference type="EMBL" id="LKCW01000075">
    <property type="protein sequence ID" value="KPM40843.1"/>
    <property type="molecule type" value="Genomic_DNA"/>
</dbReference>
<keyword evidence="8" id="KW-1185">Reference proteome</keyword>
<name>A0A0P7BIH2_9HYPO</name>
<evidence type="ECO:0000313" key="7">
    <source>
        <dbReference type="EMBL" id="KPM40843.1"/>
    </source>
</evidence>
<organism evidence="7 8">
    <name type="scientific">Neonectria ditissima</name>
    <dbReference type="NCBI Taxonomy" id="78410"/>
    <lineage>
        <taxon>Eukaryota</taxon>
        <taxon>Fungi</taxon>
        <taxon>Dikarya</taxon>
        <taxon>Ascomycota</taxon>
        <taxon>Pezizomycotina</taxon>
        <taxon>Sordariomycetes</taxon>
        <taxon>Hypocreomycetidae</taxon>
        <taxon>Hypocreales</taxon>
        <taxon>Nectriaceae</taxon>
        <taxon>Neonectria</taxon>
    </lineage>
</organism>
<protein>
    <recommendedName>
        <fullName evidence="6">C2H2-type domain-containing protein</fullName>
    </recommendedName>
</protein>
<dbReference type="Pfam" id="PF12171">
    <property type="entry name" value="zf-C2H2_jaz"/>
    <property type="match status" value="1"/>
</dbReference>
<dbReference type="STRING" id="78410.A0A0P7BIH2"/>
<dbReference type="PROSITE" id="PS00028">
    <property type="entry name" value="ZINC_FINGER_C2H2_1"/>
    <property type="match status" value="3"/>
</dbReference>
<dbReference type="GO" id="GO:0000981">
    <property type="term" value="F:DNA-binding transcription factor activity, RNA polymerase II-specific"/>
    <property type="evidence" value="ECO:0007669"/>
    <property type="project" value="TreeGrafter"/>
</dbReference>
<evidence type="ECO:0000256" key="4">
    <source>
        <dbReference type="ARBA" id="ARBA00022833"/>
    </source>
</evidence>
<evidence type="ECO:0000256" key="2">
    <source>
        <dbReference type="ARBA" id="ARBA00022737"/>
    </source>
</evidence>
<dbReference type="GO" id="GO:0008270">
    <property type="term" value="F:zinc ion binding"/>
    <property type="evidence" value="ECO:0007669"/>
    <property type="project" value="UniProtKB-KW"/>
</dbReference>
<dbReference type="AlphaFoldDB" id="A0A0P7BIH2"/>
<dbReference type="InterPro" id="IPR013087">
    <property type="entry name" value="Znf_C2H2_type"/>
</dbReference>
<evidence type="ECO:0000256" key="3">
    <source>
        <dbReference type="ARBA" id="ARBA00022771"/>
    </source>
</evidence>
<dbReference type="PROSITE" id="PS50157">
    <property type="entry name" value="ZINC_FINGER_C2H2_2"/>
    <property type="match status" value="1"/>
</dbReference>
<dbReference type="SUPFAM" id="SSF57667">
    <property type="entry name" value="beta-beta-alpha zinc fingers"/>
    <property type="match status" value="2"/>
</dbReference>
<evidence type="ECO:0000313" key="8">
    <source>
        <dbReference type="Proteomes" id="UP000050424"/>
    </source>
</evidence>
<dbReference type="Proteomes" id="UP000050424">
    <property type="component" value="Unassembled WGS sequence"/>
</dbReference>
<dbReference type="PANTHER" id="PTHR24409:SF356">
    <property type="entry name" value="C2H2 FINGER DOMAIN TRANSCRIPTION FACTOR (EUROFUNG)"/>
    <property type="match status" value="1"/>
</dbReference>
<gene>
    <name evidence="7" type="ORF">AK830_g5736</name>
</gene>
<keyword evidence="4" id="KW-0862">Zinc</keyword>
<dbReference type="Pfam" id="PF13912">
    <property type="entry name" value="zf-C2H2_6"/>
    <property type="match status" value="2"/>
</dbReference>
<dbReference type="Gene3D" id="3.30.160.60">
    <property type="entry name" value="Classic Zinc Finger"/>
    <property type="match status" value="3"/>
</dbReference>
<keyword evidence="3 5" id="KW-0863">Zinc-finger</keyword>
<dbReference type="SMART" id="SM00355">
    <property type="entry name" value="ZnF_C2H2"/>
    <property type="match status" value="5"/>
</dbReference>
<feature type="domain" description="C2H2-type" evidence="6">
    <location>
        <begin position="87"/>
        <end position="116"/>
    </location>
</feature>
<dbReference type="GO" id="GO:0000977">
    <property type="term" value="F:RNA polymerase II transcription regulatory region sequence-specific DNA binding"/>
    <property type="evidence" value="ECO:0007669"/>
    <property type="project" value="TreeGrafter"/>
</dbReference>
<evidence type="ECO:0000259" key="6">
    <source>
        <dbReference type="PROSITE" id="PS50157"/>
    </source>
</evidence>
<dbReference type="InterPro" id="IPR036236">
    <property type="entry name" value="Znf_C2H2_sf"/>
</dbReference>
<dbReference type="GO" id="GO:0005634">
    <property type="term" value="C:nucleus"/>
    <property type="evidence" value="ECO:0007669"/>
    <property type="project" value="TreeGrafter"/>
</dbReference>
<reference evidence="7 8" key="1">
    <citation type="submission" date="2015-09" db="EMBL/GenBank/DDBJ databases">
        <title>Draft genome of a European isolate of the apple canker pathogen Neonectria ditissima.</title>
        <authorList>
            <person name="Gomez-Cortecero A."/>
            <person name="Harrison R.J."/>
            <person name="Armitage A.D."/>
        </authorList>
    </citation>
    <scope>NUCLEOTIDE SEQUENCE [LARGE SCALE GENOMIC DNA]</scope>
    <source>
        <strain evidence="7 8">R09/05</strain>
    </source>
</reference>
<keyword evidence="1" id="KW-0479">Metal-binding</keyword>
<dbReference type="PANTHER" id="PTHR24409">
    <property type="entry name" value="ZINC FINGER PROTEIN 142"/>
    <property type="match status" value="1"/>
</dbReference>
<keyword evidence="2" id="KW-0677">Repeat</keyword>
<accession>A0A0P7BIH2</accession>
<evidence type="ECO:0000256" key="5">
    <source>
        <dbReference type="PROSITE-ProRule" id="PRU00042"/>
    </source>
</evidence>
<dbReference type="InterPro" id="IPR022755">
    <property type="entry name" value="Znf_C2H2_jaz"/>
</dbReference>